<protein>
    <submittedName>
        <fullName evidence="7">MipA/OmpV family protein</fullName>
    </submittedName>
</protein>
<dbReference type="Pfam" id="PF06629">
    <property type="entry name" value="MipA"/>
    <property type="match status" value="1"/>
</dbReference>
<keyword evidence="5" id="KW-0998">Cell outer membrane</keyword>
<evidence type="ECO:0000256" key="1">
    <source>
        <dbReference type="ARBA" id="ARBA00004442"/>
    </source>
</evidence>
<evidence type="ECO:0000256" key="2">
    <source>
        <dbReference type="ARBA" id="ARBA00005722"/>
    </source>
</evidence>
<accession>A0ABV7GG03</accession>
<dbReference type="PANTHER" id="PTHR38776">
    <property type="entry name" value="MLTA-INTERACTING PROTEIN-RELATED"/>
    <property type="match status" value="1"/>
</dbReference>
<evidence type="ECO:0000256" key="4">
    <source>
        <dbReference type="ARBA" id="ARBA00023136"/>
    </source>
</evidence>
<evidence type="ECO:0000313" key="7">
    <source>
        <dbReference type="EMBL" id="MFC3140493.1"/>
    </source>
</evidence>
<dbReference type="Proteomes" id="UP001595621">
    <property type="component" value="Unassembled WGS sequence"/>
</dbReference>
<proteinExistence type="inferred from homology"/>
<keyword evidence="4" id="KW-0472">Membrane</keyword>
<keyword evidence="8" id="KW-1185">Reference proteome</keyword>
<evidence type="ECO:0000256" key="5">
    <source>
        <dbReference type="ARBA" id="ARBA00023237"/>
    </source>
</evidence>
<dbReference type="PANTHER" id="PTHR38776:SF1">
    <property type="entry name" value="MLTA-INTERACTING PROTEIN-RELATED"/>
    <property type="match status" value="1"/>
</dbReference>
<name>A0ABV7GG03_9GAMM</name>
<comment type="subcellular location">
    <subcellularLocation>
        <location evidence="1">Cell outer membrane</location>
    </subcellularLocation>
</comment>
<comment type="caution">
    <text evidence="7">The sequence shown here is derived from an EMBL/GenBank/DDBJ whole genome shotgun (WGS) entry which is preliminary data.</text>
</comment>
<organism evidence="7 8">
    <name type="scientific">Shewanella submarina</name>
    <dbReference type="NCBI Taxonomy" id="2016376"/>
    <lineage>
        <taxon>Bacteria</taxon>
        <taxon>Pseudomonadati</taxon>
        <taxon>Pseudomonadota</taxon>
        <taxon>Gammaproteobacteria</taxon>
        <taxon>Alteromonadales</taxon>
        <taxon>Shewanellaceae</taxon>
        <taxon>Shewanella</taxon>
    </lineage>
</organism>
<dbReference type="InterPro" id="IPR010583">
    <property type="entry name" value="MipA"/>
</dbReference>
<keyword evidence="3 6" id="KW-0732">Signal</keyword>
<sequence length="297" mass="33234">MTLSWRAILLILSILLMPKSFASSDSEGVSSLGEPMSPSQWQFAVALGWGQKSNPLFDYDDIPVYVLPSIAWYGERAFFDNGAIGYTLWDGYDYSINLIGGFGDDAGWFNRWDPSNLFVGGLSGGSPAPAADMGTRFARFADPSQTEPSYDLKSRKLTYMGGGEVNWYTSMGNWRALIMQDILNVHNGQIAMLSWYNYWQIMKLRVDLTLSLSWKSSQLVDYYYGITPDEASWGSPTYDGRGTFSPAIELDFSYPITKKLELLLLGRYTRFGAGIADSPLLKEDNSFGVFFGAAYRF</sequence>
<comment type="similarity">
    <text evidence="2">Belongs to the MipA/OmpV family.</text>
</comment>
<evidence type="ECO:0000256" key="6">
    <source>
        <dbReference type="SAM" id="SignalP"/>
    </source>
</evidence>
<reference evidence="8" key="1">
    <citation type="journal article" date="2019" name="Int. J. Syst. Evol. Microbiol.">
        <title>The Global Catalogue of Microorganisms (GCM) 10K type strain sequencing project: providing services to taxonomists for standard genome sequencing and annotation.</title>
        <authorList>
            <consortium name="The Broad Institute Genomics Platform"/>
            <consortium name="The Broad Institute Genome Sequencing Center for Infectious Disease"/>
            <person name="Wu L."/>
            <person name="Ma J."/>
        </authorList>
    </citation>
    <scope>NUCLEOTIDE SEQUENCE [LARGE SCALE GENOMIC DNA]</scope>
    <source>
        <strain evidence="8">KCTC 52277</strain>
    </source>
</reference>
<evidence type="ECO:0000313" key="8">
    <source>
        <dbReference type="Proteomes" id="UP001595621"/>
    </source>
</evidence>
<dbReference type="EMBL" id="JBHRTD010000018">
    <property type="protein sequence ID" value="MFC3140493.1"/>
    <property type="molecule type" value="Genomic_DNA"/>
</dbReference>
<dbReference type="RefSeq" id="WP_248934378.1">
    <property type="nucleotide sequence ID" value="NZ_JAKILF010000001.1"/>
</dbReference>
<gene>
    <name evidence="7" type="ORF">ACFOE0_20240</name>
</gene>
<evidence type="ECO:0000256" key="3">
    <source>
        <dbReference type="ARBA" id="ARBA00022729"/>
    </source>
</evidence>
<feature type="signal peptide" evidence="6">
    <location>
        <begin position="1"/>
        <end position="22"/>
    </location>
</feature>
<feature type="chain" id="PRO_5045848578" evidence="6">
    <location>
        <begin position="23"/>
        <end position="297"/>
    </location>
</feature>